<sequence>MTWHLQNRAVDAVFERLGVDGTFQGQGCKVLFSRDEDEGIDFGGASRPVGRSSLLKVRVSEVTPIQGGTFEVDGQSHKVIARPMIKDRARLVWTCQVQPG</sequence>
<dbReference type="Proteomes" id="UP000186002">
    <property type="component" value="Unassembled WGS sequence"/>
</dbReference>
<proteinExistence type="predicted"/>
<dbReference type="RefSeq" id="WP_073010524.1">
    <property type="nucleotide sequence ID" value="NZ_FRBW01000001.1"/>
</dbReference>
<dbReference type="GO" id="GO:0019068">
    <property type="term" value="P:virion assembly"/>
    <property type="evidence" value="ECO:0007669"/>
    <property type="project" value="InterPro"/>
</dbReference>
<dbReference type="InterPro" id="IPR008018">
    <property type="entry name" value="Phage_tail_attach_FII"/>
</dbReference>
<gene>
    <name evidence="1" type="ORF">SAMN05444272_1410</name>
</gene>
<evidence type="ECO:0000313" key="2">
    <source>
        <dbReference type="Proteomes" id="UP000186002"/>
    </source>
</evidence>
<name>A0A1M7D973_9HYPH</name>
<dbReference type="STRING" id="735517.SAMN05444272_1410"/>
<dbReference type="AlphaFoldDB" id="A0A1M7D973"/>
<dbReference type="Pfam" id="PF05354">
    <property type="entry name" value="Phage_attach"/>
    <property type="match status" value="1"/>
</dbReference>
<dbReference type="EMBL" id="FRBW01000001">
    <property type="protein sequence ID" value="SHL76005.1"/>
    <property type="molecule type" value="Genomic_DNA"/>
</dbReference>
<reference evidence="1 2" key="1">
    <citation type="submission" date="2016-11" db="EMBL/GenBank/DDBJ databases">
        <authorList>
            <person name="Jaros S."/>
            <person name="Januszkiewicz K."/>
            <person name="Wedrychowicz H."/>
        </authorList>
    </citation>
    <scope>NUCLEOTIDE SEQUENCE [LARGE SCALE GENOMIC DNA]</scope>
    <source>
        <strain evidence="1 2">DSM 22153</strain>
    </source>
</reference>
<keyword evidence="2" id="KW-1185">Reference proteome</keyword>
<organism evidence="1 2">
    <name type="scientific">Roseibium suaedae</name>
    <dbReference type="NCBI Taxonomy" id="735517"/>
    <lineage>
        <taxon>Bacteria</taxon>
        <taxon>Pseudomonadati</taxon>
        <taxon>Pseudomonadota</taxon>
        <taxon>Alphaproteobacteria</taxon>
        <taxon>Hyphomicrobiales</taxon>
        <taxon>Stappiaceae</taxon>
        <taxon>Roseibium</taxon>
    </lineage>
</organism>
<evidence type="ECO:0000313" key="1">
    <source>
        <dbReference type="EMBL" id="SHL76005.1"/>
    </source>
</evidence>
<protein>
    <recommendedName>
        <fullName evidence="3">Head-tail adaptor protein</fullName>
    </recommendedName>
</protein>
<evidence type="ECO:0008006" key="3">
    <source>
        <dbReference type="Google" id="ProtNLM"/>
    </source>
</evidence>
<accession>A0A1M7D973</accession>